<dbReference type="SUPFAM" id="SSF101386">
    <property type="entry name" value="all-alpha NTP pyrophosphatases"/>
    <property type="match status" value="1"/>
</dbReference>
<dbReference type="EMBL" id="MSCP01000002">
    <property type="protein sequence ID" value="PQJ87500.1"/>
    <property type="molecule type" value="Genomic_DNA"/>
</dbReference>
<dbReference type="Pfam" id="PF03819">
    <property type="entry name" value="MazG"/>
    <property type="match status" value="1"/>
</dbReference>
<dbReference type="Proteomes" id="UP001156660">
    <property type="component" value="Unassembled WGS sequence"/>
</dbReference>
<evidence type="ECO:0000313" key="2">
    <source>
        <dbReference type="EMBL" id="GLR77256.1"/>
    </source>
</evidence>
<gene>
    <name evidence="3" type="ORF">BTO23_15445</name>
    <name evidence="2" type="ORF">GCM10007855_41310</name>
</gene>
<name>A0A2S7X826_9GAMM</name>
<reference evidence="2" key="1">
    <citation type="journal article" date="2014" name="Int. J. Syst. Evol. Microbiol.">
        <title>Complete genome of a new Firmicutes species belonging to the dominant human colonic microbiota ('Ruminococcus bicirculans') reveals two chromosomes and a selective capacity to utilize plant glucans.</title>
        <authorList>
            <consortium name="NISC Comparative Sequencing Program"/>
            <person name="Wegmann U."/>
            <person name="Louis P."/>
            <person name="Goesmann A."/>
            <person name="Henrissat B."/>
            <person name="Duncan S.H."/>
            <person name="Flint H.J."/>
        </authorList>
    </citation>
    <scope>NUCLEOTIDE SEQUENCE</scope>
    <source>
        <strain evidence="2">NBRC 105001</strain>
    </source>
</reference>
<feature type="domain" description="NTP pyrophosphohydrolase MazG-like" evidence="1">
    <location>
        <begin position="160"/>
        <end position="199"/>
    </location>
</feature>
<dbReference type="Gene3D" id="1.10.287.1080">
    <property type="entry name" value="MazG-like"/>
    <property type="match status" value="2"/>
</dbReference>
<protein>
    <recommendedName>
        <fullName evidence="1">NTP pyrophosphohydrolase MazG-like domain-containing protein</fullName>
    </recommendedName>
</protein>
<dbReference type="EMBL" id="BSOU01000035">
    <property type="protein sequence ID" value="GLR77256.1"/>
    <property type="molecule type" value="Genomic_DNA"/>
</dbReference>
<dbReference type="Proteomes" id="UP000239273">
    <property type="component" value="Unassembled WGS sequence"/>
</dbReference>
<dbReference type="InterPro" id="IPR044548">
    <property type="entry name" value="AF0060_NTP-PPase_MazG-like"/>
</dbReference>
<proteinExistence type="predicted"/>
<dbReference type="CDD" id="cd11533">
    <property type="entry name" value="NTP-PPase_Af0060_like"/>
    <property type="match status" value="1"/>
</dbReference>
<evidence type="ECO:0000313" key="3">
    <source>
        <dbReference type="EMBL" id="PQJ87500.1"/>
    </source>
</evidence>
<evidence type="ECO:0000313" key="5">
    <source>
        <dbReference type="Proteomes" id="UP001156660"/>
    </source>
</evidence>
<comment type="caution">
    <text evidence="3">The sequence shown here is derived from an EMBL/GenBank/DDBJ whole genome shotgun (WGS) entry which is preliminary data.</text>
</comment>
<organism evidence="3 4">
    <name type="scientific">Aliivibrio sifiae</name>
    <dbReference type="NCBI Taxonomy" id="566293"/>
    <lineage>
        <taxon>Bacteria</taxon>
        <taxon>Pseudomonadati</taxon>
        <taxon>Pseudomonadota</taxon>
        <taxon>Gammaproteobacteria</taxon>
        <taxon>Vibrionales</taxon>
        <taxon>Vibrionaceae</taxon>
        <taxon>Aliivibrio</taxon>
    </lineage>
</organism>
<dbReference type="AlphaFoldDB" id="A0A2S7X826"/>
<accession>A0A2S7X826</accession>
<evidence type="ECO:0000313" key="4">
    <source>
        <dbReference type="Proteomes" id="UP000239273"/>
    </source>
</evidence>
<reference evidence="2" key="4">
    <citation type="submission" date="2023-01" db="EMBL/GenBank/DDBJ databases">
        <title>Draft genome sequence of Aliivibrio sifiae strain NBRC 105001.</title>
        <authorList>
            <person name="Sun Q."/>
            <person name="Mori K."/>
        </authorList>
    </citation>
    <scope>NUCLEOTIDE SEQUENCE</scope>
    <source>
        <strain evidence="2">NBRC 105001</strain>
    </source>
</reference>
<dbReference type="InterPro" id="IPR004518">
    <property type="entry name" value="MazG-like_dom"/>
</dbReference>
<evidence type="ECO:0000259" key="1">
    <source>
        <dbReference type="Pfam" id="PF03819"/>
    </source>
</evidence>
<reference evidence="3 4" key="2">
    <citation type="submission" date="2016-12" db="EMBL/GenBank/DDBJ databases">
        <title>Diversity of luminous bacteria.</title>
        <authorList>
            <person name="Yoshizawa S."/>
            <person name="Kogure K."/>
        </authorList>
    </citation>
    <scope>NUCLEOTIDE SEQUENCE [LARGE SCALE GENOMIC DNA]</scope>
    <source>
        <strain evidence="3 4">NBRC 105001</strain>
    </source>
</reference>
<sequence>MKHNKPKSLTEYQQYFENLYGNINNERDWVDIYGYLSRTTGYLTRSVIKKTAIAQDFIRPISWLFALSSKLDISVEDSFLKKFPNSCPYCIEPVCCCFKTNKKPKEEILPYKIKEKQAERYDAISRFGDKNFEWSLRNISGIYPNNEVIWHFSGPWMTCSKLFEEVAELHEAIDKFNIGSKSKENVEEEVADVLAWILSAWIGSNTGTCLDDEIVNYFYDECPVCNVNPCECKQGDARIQGLVDPSKFAELRVLFEELEKLSPDASSDIQELITSLKEVETTQDEVVATAAIKDVESKFQSFKAKLATTEDITKKLASIGKSVMALLGSFA</sequence>
<reference evidence="5" key="3">
    <citation type="journal article" date="2019" name="Int. J. Syst. Evol. Microbiol.">
        <title>The Global Catalogue of Microorganisms (GCM) 10K type strain sequencing project: providing services to taxonomists for standard genome sequencing and annotation.</title>
        <authorList>
            <consortium name="The Broad Institute Genomics Platform"/>
            <consortium name="The Broad Institute Genome Sequencing Center for Infectious Disease"/>
            <person name="Wu L."/>
            <person name="Ma J."/>
        </authorList>
    </citation>
    <scope>NUCLEOTIDE SEQUENCE [LARGE SCALE GENOMIC DNA]</scope>
    <source>
        <strain evidence="5">NBRC 105001</strain>
    </source>
</reference>
<keyword evidence="5" id="KW-1185">Reference proteome</keyword>
<dbReference type="RefSeq" id="WP_211295935.1">
    <property type="nucleotide sequence ID" value="NZ_BSOU01000035.1"/>
</dbReference>